<keyword evidence="1" id="KW-0472">Membrane</keyword>
<feature type="transmembrane region" description="Helical" evidence="1">
    <location>
        <begin position="79"/>
        <end position="100"/>
    </location>
</feature>
<organism evidence="2 3">
    <name type="scientific">Sphaerobolus stellatus (strain SS14)</name>
    <dbReference type="NCBI Taxonomy" id="990650"/>
    <lineage>
        <taxon>Eukaryota</taxon>
        <taxon>Fungi</taxon>
        <taxon>Dikarya</taxon>
        <taxon>Basidiomycota</taxon>
        <taxon>Agaricomycotina</taxon>
        <taxon>Agaricomycetes</taxon>
        <taxon>Phallomycetidae</taxon>
        <taxon>Geastrales</taxon>
        <taxon>Sphaerobolaceae</taxon>
        <taxon>Sphaerobolus</taxon>
    </lineage>
</organism>
<dbReference type="EMBL" id="KN837162">
    <property type="protein sequence ID" value="KIJ38275.1"/>
    <property type="molecule type" value="Genomic_DNA"/>
</dbReference>
<proteinExistence type="predicted"/>
<keyword evidence="3" id="KW-1185">Reference proteome</keyword>
<gene>
    <name evidence="2" type="ORF">M422DRAFT_33399</name>
</gene>
<name>A0A0C9VKJ6_SPHS4</name>
<dbReference type="AlphaFoldDB" id="A0A0C9VKJ6"/>
<accession>A0A0C9VKJ6</accession>
<protein>
    <submittedName>
        <fullName evidence="2">Uncharacterized protein</fullName>
    </submittedName>
</protein>
<reference evidence="2 3" key="1">
    <citation type="submission" date="2014-06" db="EMBL/GenBank/DDBJ databases">
        <title>Evolutionary Origins and Diversification of the Mycorrhizal Mutualists.</title>
        <authorList>
            <consortium name="DOE Joint Genome Institute"/>
            <consortium name="Mycorrhizal Genomics Consortium"/>
            <person name="Kohler A."/>
            <person name="Kuo A."/>
            <person name="Nagy L.G."/>
            <person name="Floudas D."/>
            <person name="Copeland A."/>
            <person name="Barry K.W."/>
            <person name="Cichocki N."/>
            <person name="Veneault-Fourrey C."/>
            <person name="LaButti K."/>
            <person name="Lindquist E.A."/>
            <person name="Lipzen A."/>
            <person name="Lundell T."/>
            <person name="Morin E."/>
            <person name="Murat C."/>
            <person name="Riley R."/>
            <person name="Ohm R."/>
            <person name="Sun H."/>
            <person name="Tunlid A."/>
            <person name="Henrissat B."/>
            <person name="Grigoriev I.V."/>
            <person name="Hibbett D.S."/>
            <person name="Martin F."/>
        </authorList>
    </citation>
    <scope>NUCLEOTIDE SEQUENCE [LARGE SCALE GENOMIC DNA]</scope>
    <source>
        <strain evidence="2 3">SS14</strain>
    </source>
</reference>
<evidence type="ECO:0000313" key="3">
    <source>
        <dbReference type="Proteomes" id="UP000054279"/>
    </source>
</evidence>
<dbReference type="HOGENOM" id="CLU_082755_1_0_1"/>
<keyword evidence="1" id="KW-0812">Transmembrane</keyword>
<keyword evidence="1" id="KW-1133">Transmembrane helix</keyword>
<evidence type="ECO:0000313" key="2">
    <source>
        <dbReference type="EMBL" id="KIJ38275.1"/>
    </source>
</evidence>
<evidence type="ECO:0000256" key="1">
    <source>
        <dbReference type="SAM" id="Phobius"/>
    </source>
</evidence>
<dbReference type="OrthoDB" id="245989at2759"/>
<sequence length="105" mass="12361">MLSSELHRLEITCNPGKFAVFNPPAGETCHTWAKEFVDVFGGYIDNPNATESCRYCQYRIGDEFFEPLNARFKNRWKDLFVVFAYFCANVIFTIITSRFLRWSKR</sequence>
<dbReference type="Proteomes" id="UP000054279">
    <property type="component" value="Unassembled WGS sequence"/>
</dbReference>